<sequence>MFRKLMLRYLIMGVALWVVILGVPGITYTGDILSLFKMVLVLWLISLAMRPTLHVIRIPVEIATMTIGNIVLHSVALWTFSRYIIGFEINTFWFSGIKGGSFLVVPFEIPIIFAILISALLLTFVSTILYWLTK</sequence>
<keyword evidence="1" id="KW-1133">Transmembrane helix</keyword>
<dbReference type="AlphaFoldDB" id="A0A2H0BEV2"/>
<evidence type="ECO:0000313" key="3">
    <source>
        <dbReference type="Proteomes" id="UP000228495"/>
    </source>
</evidence>
<keyword evidence="1" id="KW-0472">Membrane</keyword>
<name>A0A2H0BEV2_UNCKA</name>
<accession>A0A2H0BEV2</accession>
<dbReference type="InterPro" id="IPR007165">
    <property type="entry name" value="Phage_holin_4_2"/>
</dbReference>
<feature type="transmembrane region" description="Helical" evidence="1">
    <location>
        <begin position="32"/>
        <end position="50"/>
    </location>
</feature>
<feature type="transmembrane region" description="Helical" evidence="1">
    <location>
        <begin position="7"/>
        <end position="26"/>
    </location>
</feature>
<comment type="caution">
    <text evidence="2">The sequence shown here is derived from an EMBL/GenBank/DDBJ whole genome shotgun (WGS) entry which is preliminary data.</text>
</comment>
<dbReference type="Pfam" id="PF04020">
    <property type="entry name" value="Phage_holin_4_2"/>
    <property type="match status" value="1"/>
</dbReference>
<proteinExistence type="predicted"/>
<protein>
    <submittedName>
        <fullName evidence="2">Uncharacterized protein</fullName>
    </submittedName>
</protein>
<evidence type="ECO:0000256" key="1">
    <source>
        <dbReference type="SAM" id="Phobius"/>
    </source>
</evidence>
<reference evidence="2 3" key="1">
    <citation type="submission" date="2017-09" db="EMBL/GenBank/DDBJ databases">
        <title>Depth-based differentiation of microbial function through sediment-hosted aquifers and enrichment of novel symbionts in the deep terrestrial subsurface.</title>
        <authorList>
            <person name="Probst A.J."/>
            <person name="Ladd B."/>
            <person name="Jarett J.K."/>
            <person name="Geller-Mcgrath D.E."/>
            <person name="Sieber C.M."/>
            <person name="Emerson J.B."/>
            <person name="Anantharaman K."/>
            <person name="Thomas B.C."/>
            <person name="Malmstrom R."/>
            <person name="Stieglmeier M."/>
            <person name="Klingl A."/>
            <person name="Woyke T."/>
            <person name="Ryan C.M."/>
            <person name="Banfield J.F."/>
        </authorList>
    </citation>
    <scope>NUCLEOTIDE SEQUENCE [LARGE SCALE GENOMIC DNA]</scope>
    <source>
        <strain evidence="2">CG22_combo_CG10-13_8_21_14_all_39_12</strain>
    </source>
</reference>
<organism evidence="2 3">
    <name type="scientific">candidate division WWE3 bacterium CG22_combo_CG10-13_8_21_14_all_39_12</name>
    <dbReference type="NCBI Taxonomy" id="1975094"/>
    <lineage>
        <taxon>Bacteria</taxon>
        <taxon>Katanobacteria</taxon>
    </lineage>
</organism>
<feature type="transmembrane region" description="Helical" evidence="1">
    <location>
        <begin position="111"/>
        <end position="132"/>
    </location>
</feature>
<keyword evidence="1" id="KW-0812">Transmembrane</keyword>
<gene>
    <name evidence="2" type="ORF">COX05_04370</name>
</gene>
<dbReference type="Proteomes" id="UP000228495">
    <property type="component" value="Unassembled WGS sequence"/>
</dbReference>
<dbReference type="EMBL" id="PCSU01000075">
    <property type="protein sequence ID" value="PIP56195.1"/>
    <property type="molecule type" value="Genomic_DNA"/>
</dbReference>
<feature type="transmembrane region" description="Helical" evidence="1">
    <location>
        <begin position="62"/>
        <end position="85"/>
    </location>
</feature>
<evidence type="ECO:0000313" key="2">
    <source>
        <dbReference type="EMBL" id="PIP56195.1"/>
    </source>
</evidence>